<gene>
    <name evidence="2" type="primary">KAFR0D01530</name>
    <name evidence="2" type="ORF">KAFR_0D01530</name>
</gene>
<dbReference type="Proteomes" id="UP000005220">
    <property type="component" value="Chromosome 4"/>
</dbReference>
<dbReference type="OrthoDB" id="4066296at2759"/>
<name>H2ATU9_KAZAF</name>
<organism evidence="2 3">
    <name type="scientific">Kazachstania africana (strain ATCC 22294 / BCRC 22015 / CBS 2517 / CECT 1963 / NBRC 1671 / NRRL Y-8276)</name>
    <name type="common">Yeast</name>
    <name type="synonym">Kluyveromyces africanus</name>
    <dbReference type="NCBI Taxonomy" id="1071382"/>
    <lineage>
        <taxon>Eukaryota</taxon>
        <taxon>Fungi</taxon>
        <taxon>Dikarya</taxon>
        <taxon>Ascomycota</taxon>
        <taxon>Saccharomycotina</taxon>
        <taxon>Saccharomycetes</taxon>
        <taxon>Saccharomycetales</taxon>
        <taxon>Saccharomycetaceae</taxon>
        <taxon>Kazachstania</taxon>
    </lineage>
</organism>
<dbReference type="RefSeq" id="XP_003956934.1">
    <property type="nucleotide sequence ID" value="XM_003956885.1"/>
</dbReference>
<evidence type="ECO:0000256" key="1">
    <source>
        <dbReference type="SAM" id="Coils"/>
    </source>
</evidence>
<protein>
    <submittedName>
        <fullName evidence="2">Uncharacterized protein</fullName>
    </submittedName>
</protein>
<feature type="coiled-coil region" evidence="1">
    <location>
        <begin position="39"/>
        <end position="77"/>
    </location>
</feature>
<dbReference type="FunCoup" id="H2ATU9">
    <property type="interactions" value="11"/>
</dbReference>
<accession>H2ATU9</accession>
<evidence type="ECO:0000313" key="3">
    <source>
        <dbReference type="Proteomes" id="UP000005220"/>
    </source>
</evidence>
<evidence type="ECO:0000313" key="2">
    <source>
        <dbReference type="EMBL" id="CCF57799.1"/>
    </source>
</evidence>
<dbReference type="AlphaFoldDB" id="H2ATU9"/>
<dbReference type="HOGENOM" id="CLU_2590101_0_0_1"/>
<keyword evidence="3" id="KW-1185">Reference proteome</keyword>
<sequence>MSSSNVDSTTTKEVNRDLKLESDEKLVKEEETVTVFDLANDIENSLKALQEKFEANEKEFLERCNNIEERLKQFDDKTAI</sequence>
<dbReference type="KEGG" id="kaf:KAFR_0D01530"/>
<dbReference type="EMBL" id="HE650824">
    <property type="protein sequence ID" value="CCF57799.1"/>
    <property type="molecule type" value="Genomic_DNA"/>
</dbReference>
<keyword evidence="1" id="KW-0175">Coiled coil</keyword>
<dbReference type="InParanoid" id="H2ATU9"/>
<dbReference type="GeneID" id="13885757"/>
<reference evidence="2 3" key="1">
    <citation type="journal article" date="2011" name="Proc. Natl. Acad. Sci. U.S.A.">
        <title>Evolutionary erosion of yeast sex chromosomes by mating-type switching accidents.</title>
        <authorList>
            <person name="Gordon J.L."/>
            <person name="Armisen D."/>
            <person name="Proux-Wera E."/>
            <person name="Oheigeartaigh S.S."/>
            <person name="Byrne K.P."/>
            <person name="Wolfe K.H."/>
        </authorList>
    </citation>
    <scope>NUCLEOTIDE SEQUENCE [LARGE SCALE GENOMIC DNA]</scope>
    <source>
        <strain evidence="3">ATCC 22294 / BCRC 22015 / CBS 2517 / CECT 1963 / NBRC 1671 / NRRL Y-8276</strain>
    </source>
</reference>
<proteinExistence type="predicted"/>